<dbReference type="EMBL" id="CM023481">
    <property type="protein sequence ID" value="KAH6944775.1"/>
    <property type="molecule type" value="Genomic_DNA"/>
</dbReference>
<evidence type="ECO:0000313" key="1">
    <source>
        <dbReference type="EMBL" id="KAH6944775.1"/>
    </source>
</evidence>
<name>A0ACB7TD82_HYAAI</name>
<dbReference type="Proteomes" id="UP000821845">
    <property type="component" value="Chromosome 1"/>
</dbReference>
<evidence type="ECO:0000313" key="2">
    <source>
        <dbReference type="Proteomes" id="UP000821845"/>
    </source>
</evidence>
<reference evidence="1" key="1">
    <citation type="submission" date="2020-05" db="EMBL/GenBank/DDBJ databases">
        <title>Large-scale comparative analyses of tick genomes elucidate their genetic diversity and vector capacities.</title>
        <authorList>
            <person name="Jia N."/>
            <person name="Wang J."/>
            <person name="Shi W."/>
            <person name="Du L."/>
            <person name="Sun Y."/>
            <person name="Zhan W."/>
            <person name="Jiang J."/>
            <person name="Wang Q."/>
            <person name="Zhang B."/>
            <person name="Ji P."/>
            <person name="Sakyi L.B."/>
            <person name="Cui X."/>
            <person name="Yuan T."/>
            <person name="Jiang B."/>
            <person name="Yang W."/>
            <person name="Lam T.T.-Y."/>
            <person name="Chang Q."/>
            <person name="Ding S."/>
            <person name="Wang X."/>
            <person name="Zhu J."/>
            <person name="Ruan X."/>
            <person name="Zhao L."/>
            <person name="Wei J."/>
            <person name="Que T."/>
            <person name="Du C."/>
            <person name="Cheng J."/>
            <person name="Dai P."/>
            <person name="Han X."/>
            <person name="Huang E."/>
            <person name="Gao Y."/>
            <person name="Liu J."/>
            <person name="Shao H."/>
            <person name="Ye R."/>
            <person name="Li L."/>
            <person name="Wei W."/>
            <person name="Wang X."/>
            <person name="Wang C."/>
            <person name="Yang T."/>
            <person name="Huo Q."/>
            <person name="Li W."/>
            <person name="Guo W."/>
            <person name="Chen H."/>
            <person name="Zhou L."/>
            <person name="Ni X."/>
            <person name="Tian J."/>
            <person name="Zhou Y."/>
            <person name="Sheng Y."/>
            <person name="Liu T."/>
            <person name="Pan Y."/>
            <person name="Xia L."/>
            <person name="Li J."/>
            <person name="Zhao F."/>
            <person name="Cao W."/>
        </authorList>
    </citation>
    <scope>NUCLEOTIDE SEQUENCE</scope>
    <source>
        <strain evidence="1">Hyas-2018</strain>
    </source>
</reference>
<sequence length="154" mass="16637">MPMQLDQQRSKSRRITTRRRTGLAFARKEQPSARGGPLHRQPTDSGNGGSPASASERGWTALKGAPGSHHWSGTPIRHPPKEEPTTAPPPGTHTPPPQQQRRHTDYSVNKKMTGEEPMAREVQQSFALGGLLRATRCPPLSATSPGAAKKLGTL</sequence>
<keyword evidence="2" id="KW-1185">Reference proteome</keyword>
<organism evidence="1 2">
    <name type="scientific">Hyalomma asiaticum</name>
    <name type="common">Tick</name>
    <dbReference type="NCBI Taxonomy" id="266040"/>
    <lineage>
        <taxon>Eukaryota</taxon>
        <taxon>Metazoa</taxon>
        <taxon>Ecdysozoa</taxon>
        <taxon>Arthropoda</taxon>
        <taxon>Chelicerata</taxon>
        <taxon>Arachnida</taxon>
        <taxon>Acari</taxon>
        <taxon>Parasitiformes</taxon>
        <taxon>Ixodida</taxon>
        <taxon>Ixodoidea</taxon>
        <taxon>Ixodidae</taxon>
        <taxon>Hyalomminae</taxon>
        <taxon>Hyalomma</taxon>
    </lineage>
</organism>
<protein>
    <submittedName>
        <fullName evidence="1">Uncharacterized protein</fullName>
    </submittedName>
</protein>
<comment type="caution">
    <text evidence="1">The sequence shown here is derived from an EMBL/GenBank/DDBJ whole genome shotgun (WGS) entry which is preliminary data.</text>
</comment>
<proteinExistence type="predicted"/>
<accession>A0ACB7TD82</accession>
<gene>
    <name evidence="1" type="ORF">HPB50_005118</name>
</gene>